<feature type="domain" description="Glycine transporter" evidence="7">
    <location>
        <begin position="158"/>
        <end position="232"/>
    </location>
</feature>
<dbReference type="PANTHER" id="PTHR30506">
    <property type="entry name" value="INNER MEMBRANE PROTEIN"/>
    <property type="match status" value="1"/>
</dbReference>
<evidence type="ECO:0000256" key="1">
    <source>
        <dbReference type="ARBA" id="ARBA00004651"/>
    </source>
</evidence>
<dbReference type="PANTHER" id="PTHR30506:SF3">
    <property type="entry name" value="UPF0126 INNER MEMBRANE PROTEIN YADS-RELATED"/>
    <property type="match status" value="1"/>
</dbReference>
<feature type="chain" id="PRO_5032891714" evidence="6">
    <location>
        <begin position="23"/>
        <end position="269"/>
    </location>
</feature>
<name>A0A835ZGC7_9STRA</name>
<dbReference type="Pfam" id="PF03458">
    <property type="entry name" value="Gly_transporter"/>
    <property type="match status" value="2"/>
</dbReference>
<keyword evidence="9" id="KW-1185">Reference proteome</keyword>
<keyword evidence="4" id="KW-1133">Transmembrane helix</keyword>
<evidence type="ECO:0000256" key="2">
    <source>
        <dbReference type="ARBA" id="ARBA00022475"/>
    </source>
</evidence>
<evidence type="ECO:0000259" key="7">
    <source>
        <dbReference type="Pfam" id="PF03458"/>
    </source>
</evidence>
<gene>
    <name evidence="8" type="ORF">JKP88DRAFT_205711</name>
</gene>
<evidence type="ECO:0000256" key="5">
    <source>
        <dbReference type="ARBA" id="ARBA00023136"/>
    </source>
</evidence>
<sequence length="269" mass="28431">MRRSQYAALALLLCICSPSAGAATPVKKAWLKIKNANQGDLPRESMTRYPSLRSAGGLLRSLDYLGTVAFATGGAICAGRAGMDLLGCIEIGVITAMGGGTTRDLLLGQTPVFWLQEVEYLAMCIVTSIATFYAWPHLRHMPILSASGSSDDGALPRWLDTIGLGAFAVVGTQHGIRRRLHPLATVVIATITCSFGGVTRDVMTKAPIRVMHSHAELYATTAAAGSCAYLIARAAVADPLLRMAAGFGVTVAARFAAWTLDLRLPTLKA</sequence>
<dbReference type="Proteomes" id="UP000664859">
    <property type="component" value="Unassembled WGS sequence"/>
</dbReference>
<keyword evidence="6" id="KW-0732">Signal</keyword>
<feature type="domain" description="Glycine transporter" evidence="7">
    <location>
        <begin position="62"/>
        <end position="135"/>
    </location>
</feature>
<dbReference type="AlphaFoldDB" id="A0A835ZGC7"/>
<reference evidence="8" key="1">
    <citation type="submission" date="2021-02" db="EMBL/GenBank/DDBJ databases">
        <title>First Annotated Genome of the Yellow-green Alga Tribonema minus.</title>
        <authorList>
            <person name="Mahan K.M."/>
        </authorList>
    </citation>
    <scope>NUCLEOTIDE SEQUENCE</scope>
    <source>
        <strain evidence="8">UTEX B ZZ1240</strain>
    </source>
</reference>
<evidence type="ECO:0000313" key="9">
    <source>
        <dbReference type="Proteomes" id="UP000664859"/>
    </source>
</evidence>
<keyword evidence="2" id="KW-1003">Cell membrane</keyword>
<accession>A0A835ZGC7</accession>
<evidence type="ECO:0000313" key="8">
    <source>
        <dbReference type="EMBL" id="KAG5190009.1"/>
    </source>
</evidence>
<comment type="subcellular location">
    <subcellularLocation>
        <location evidence="1">Cell membrane</location>
        <topology evidence="1">Multi-pass membrane protein</topology>
    </subcellularLocation>
</comment>
<evidence type="ECO:0000256" key="3">
    <source>
        <dbReference type="ARBA" id="ARBA00022692"/>
    </source>
</evidence>
<comment type="caution">
    <text evidence="8">The sequence shown here is derived from an EMBL/GenBank/DDBJ whole genome shotgun (WGS) entry which is preliminary data.</text>
</comment>
<organism evidence="8 9">
    <name type="scientific">Tribonema minus</name>
    <dbReference type="NCBI Taxonomy" id="303371"/>
    <lineage>
        <taxon>Eukaryota</taxon>
        <taxon>Sar</taxon>
        <taxon>Stramenopiles</taxon>
        <taxon>Ochrophyta</taxon>
        <taxon>PX clade</taxon>
        <taxon>Xanthophyceae</taxon>
        <taxon>Tribonematales</taxon>
        <taxon>Tribonemataceae</taxon>
        <taxon>Tribonema</taxon>
    </lineage>
</organism>
<dbReference type="EMBL" id="JAFCMP010000040">
    <property type="protein sequence ID" value="KAG5190009.1"/>
    <property type="molecule type" value="Genomic_DNA"/>
</dbReference>
<proteinExistence type="predicted"/>
<feature type="signal peptide" evidence="6">
    <location>
        <begin position="1"/>
        <end position="22"/>
    </location>
</feature>
<dbReference type="InterPro" id="IPR005115">
    <property type="entry name" value="Gly_transporter"/>
</dbReference>
<protein>
    <submittedName>
        <fullName evidence="8">UPF0126 domain-containing protein</fullName>
    </submittedName>
</protein>
<evidence type="ECO:0000256" key="6">
    <source>
        <dbReference type="SAM" id="SignalP"/>
    </source>
</evidence>
<evidence type="ECO:0000256" key="4">
    <source>
        <dbReference type="ARBA" id="ARBA00022989"/>
    </source>
</evidence>
<keyword evidence="3" id="KW-0812">Transmembrane</keyword>
<keyword evidence="5" id="KW-0472">Membrane</keyword>
<dbReference type="GO" id="GO:0005886">
    <property type="term" value="C:plasma membrane"/>
    <property type="evidence" value="ECO:0007669"/>
    <property type="project" value="UniProtKB-SubCell"/>
</dbReference>
<dbReference type="OrthoDB" id="67004at2759"/>